<gene>
    <name evidence="1" type="ORF">POPTR_008G045467v4</name>
</gene>
<organism evidence="1 2">
    <name type="scientific">Populus trichocarpa</name>
    <name type="common">Western balsam poplar</name>
    <name type="synonym">Populus balsamifera subsp. trichocarpa</name>
    <dbReference type="NCBI Taxonomy" id="3694"/>
    <lineage>
        <taxon>Eukaryota</taxon>
        <taxon>Viridiplantae</taxon>
        <taxon>Streptophyta</taxon>
        <taxon>Embryophyta</taxon>
        <taxon>Tracheophyta</taxon>
        <taxon>Spermatophyta</taxon>
        <taxon>Magnoliopsida</taxon>
        <taxon>eudicotyledons</taxon>
        <taxon>Gunneridae</taxon>
        <taxon>Pentapetalae</taxon>
        <taxon>rosids</taxon>
        <taxon>fabids</taxon>
        <taxon>Malpighiales</taxon>
        <taxon>Salicaceae</taxon>
        <taxon>Saliceae</taxon>
        <taxon>Populus</taxon>
    </lineage>
</organism>
<reference evidence="1 2" key="1">
    <citation type="journal article" date="2006" name="Science">
        <title>The genome of black cottonwood, Populus trichocarpa (Torr. &amp; Gray).</title>
        <authorList>
            <person name="Tuskan G.A."/>
            <person name="Difazio S."/>
            <person name="Jansson S."/>
            <person name="Bohlmann J."/>
            <person name="Grigoriev I."/>
            <person name="Hellsten U."/>
            <person name="Putnam N."/>
            <person name="Ralph S."/>
            <person name="Rombauts S."/>
            <person name="Salamov A."/>
            <person name="Schein J."/>
            <person name="Sterck L."/>
            <person name="Aerts A."/>
            <person name="Bhalerao R.R."/>
            <person name="Bhalerao R.P."/>
            <person name="Blaudez D."/>
            <person name="Boerjan W."/>
            <person name="Brun A."/>
            <person name="Brunner A."/>
            <person name="Busov V."/>
            <person name="Campbell M."/>
            <person name="Carlson J."/>
            <person name="Chalot M."/>
            <person name="Chapman J."/>
            <person name="Chen G.L."/>
            <person name="Cooper D."/>
            <person name="Coutinho P.M."/>
            <person name="Couturier J."/>
            <person name="Covert S."/>
            <person name="Cronk Q."/>
            <person name="Cunningham R."/>
            <person name="Davis J."/>
            <person name="Degroeve S."/>
            <person name="Dejardin A."/>
            <person name="Depamphilis C."/>
            <person name="Detter J."/>
            <person name="Dirks B."/>
            <person name="Dubchak I."/>
            <person name="Duplessis S."/>
            <person name="Ehlting J."/>
            <person name="Ellis B."/>
            <person name="Gendler K."/>
            <person name="Goodstein D."/>
            <person name="Gribskov M."/>
            <person name="Grimwood J."/>
            <person name="Groover A."/>
            <person name="Gunter L."/>
            <person name="Hamberger B."/>
            <person name="Heinze B."/>
            <person name="Helariutta Y."/>
            <person name="Henrissat B."/>
            <person name="Holligan D."/>
            <person name="Holt R."/>
            <person name="Huang W."/>
            <person name="Islam-Faridi N."/>
            <person name="Jones S."/>
            <person name="Jones-Rhoades M."/>
            <person name="Jorgensen R."/>
            <person name="Joshi C."/>
            <person name="Kangasjarvi J."/>
            <person name="Karlsson J."/>
            <person name="Kelleher C."/>
            <person name="Kirkpatrick R."/>
            <person name="Kirst M."/>
            <person name="Kohler A."/>
            <person name="Kalluri U."/>
            <person name="Larimer F."/>
            <person name="Leebens-Mack J."/>
            <person name="Leple J.C."/>
            <person name="Locascio P."/>
            <person name="Lou Y."/>
            <person name="Lucas S."/>
            <person name="Martin F."/>
            <person name="Montanini B."/>
            <person name="Napoli C."/>
            <person name="Nelson D.R."/>
            <person name="Nelson C."/>
            <person name="Nieminen K."/>
            <person name="Nilsson O."/>
            <person name="Pereda V."/>
            <person name="Peter G."/>
            <person name="Philippe R."/>
            <person name="Pilate G."/>
            <person name="Poliakov A."/>
            <person name="Razumovskaya J."/>
            <person name="Richardson P."/>
            <person name="Rinaldi C."/>
            <person name="Ritland K."/>
            <person name="Rouze P."/>
            <person name="Ryaboy D."/>
            <person name="Schmutz J."/>
            <person name="Schrader J."/>
            <person name="Segerman B."/>
            <person name="Shin H."/>
            <person name="Siddiqui A."/>
            <person name="Sterky F."/>
            <person name="Terry A."/>
            <person name="Tsai C.J."/>
            <person name="Uberbacher E."/>
            <person name="Unneberg P."/>
            <person name="Vahala J."/>
            <person name="Wall K."/>
            <person name="Wessler S."/>
            <person name="Yang G."/>
            <person name="Yin T."/>
            <person name="Douglas C."/>
            <person name="Marra M."/>
            <person name="Sandberg G."/>
            <person name="Van de Peer Y."/>
            <person name="Rokhsar D."/>
        </authorList>
    </citation>
    <scope>NUCLEOTIDE SEQUENCE [LARGE SCALE GENOMIC DNA]</scope>
    <source>
        <strain evidence="2">cv. Nisqually</strain>
    </source>
</reference>
<evidence type="ECO:0000313" key="1">
    <source>
        <dbReference type="EMBL" id="KAI9389436.1"/>
    </source>
</evidence>
<dbReference type="EMBL" id="CM009297">
    <property type="protein sequence ID" value="KAI9389436.1"/>
    <property type="molecule type" value="Genomic_DNA"/>
</dbReference>
<keyword evidence="2" id="KW-1185">Reference proteome</keyword>
<dbReference type="Proteomes" id="UP000006729">
    <property type="component" value="Chromosome 8"/>
</dbReference>
<accession>A0ACC0SJL1</accession>
<comment type="caution">
    <text evidence="1">The sequence shown here is derived from an EMBL/GenBank/DDBJ whole genome shotgun (WGS) entry which is preliminary data.</text>
</comment>
<name>A0ACC0SJL1_POPTR</name>
<proteinExistence type="predicted"/>
<sequence>MLFQWLDCQRREMEMVAVSHFIYKHAFIKFDFLILCQVLQGVYVFGARLYASLFRFWDKTSFISEFANITKSFCFLSSSFSALMSMLLAEGKGIAELFSVN</sequence>
<protein>
    <submittedName>
        <fullName evidence="1">Uncharacterized protein</fullName>
    </submittedName>
</protein>
<evidence type="ECO:0000313" key="2">
    <source>
        <dbReference type="Proteomes" id="UP000006729"/>
    </source>
</evidence>